<dbReference type="PANTHER" id="PTHR12110:SF41">
    <property type="entry name" value="INOSOSE DEHYDRATASE"/>
    <property type="match status" value="1"/>
</dbReference>
<name>A0A6J4IH62_9SPHI</name>
<evidence type="ECO:0000313" key="2">
    <source>
        <dbReference type="EMBL" id="CAA9251938.1"/>
    </source>
</evidence>
<keyword evidence="2" id="KW-0413">Isomerase</keyword>
<dbReference type="SUPFAM" id="SSF51658">
    <property type="entry name" value="Xylose isomerase-like"/>
    <property type="match status" value="1"/>
</dbReference>
<dbReference type="InterPro" id="IPR036237">
    <property type="entry name" value="Xyl_isomerase-like_sf"/>
</dbReference>
<dbReference type="AlphaFoldDB" id="A0A6J4IH62"/>
<accession>A0A6J4IH62</accession>
<feature type="domain" description="Xylose isomerase-like TIM barrel" evidence="1">
    <location>
        <begin position="57"/>
        <end position="277"/>
    </location>
</feature>
<protein>
    <submittedName>
        <fullName evidence="2">Sugar or sugar phosphate isomerase/epimerase/dehydrotase</fullName>
    </submittedName>
</protein>
<sequence>MNRRHFLQTTVLLAGTATMDAPAGANPARSARIKKVGLILSGGLHQEMQRDYAGTLEKLAAMGYQELEFGGTYGQPAGELRKRLDDLDLRNVAGGAAMSQLDKGLGGMIEEAHQLGRQYVVCYWPWTDSGENKTLDDFRRTAERFNELGEKCKQAGLRFAFHNHDKEFKRTEGQVPYHIFLKETDPALVTMELDLYWIVKGGGQPLDFFRQYPGRFGLWHVKDMDQTPQAGMTTVGQGIIDFPALFAKARQAGMKHFFVEHDNPPDAMQFAQDSYRYLKTVR</sequence>
<dbReference type="EMBL" id="CADCTQ010000181">
    <property type="protein sequence ID" value="CAA9251938.1"/>
    <property type="molecule type" value="Genomic_DNA"/>
</dbReference>
<dbReference type="Pfam" id="PF01261">
    <property type="entry name" value="AP_endonuc_2"/>
    <property type="match status" value="1"/>
</dbReference>
<dbReference type="Gene3D" id="3.20.20.150">
    <property type="entry name" value="Divalent-metal-dependent TIM barrel enzymes"/>
    <property type="match status" value="1"/>
</dbReference>
<reference evidence="2" key="1">
    <citation type="submission" date="2020-02" db="EMBL/GenBank/DDBJ databases">
        <authorList>
            <person name="Meier V. D."/>
        </authorList>
    </citation>
    <scope>NUCLEOTIDE SEQUENCE</scope>
    <source>
        <strain evidence="2">AVDCRST_MAG56</strain>
    </source>
</reference>
<proteinExistence type="predicted"/>
<evidence type="ECO:0000259" key="1">
    <source>
        <dbReference type="Pfam" id="PF01261"/>
    </source>
</evidence>
<dbReference type="GO" id="GO:0016853">
    <property type="term" value="F:isomerase activity"/>
    <property type="evidence" value="ECO:0007669"/>
    <property type="project" value="UniProtKB-KW"/>
</dbReference>
<organism evidence="2">
    <name type="scientific">uncultured Cytophagales bacterium</name>
    <dbReference type="NCBI Taxonomy" id="158755"/>
    <lineage>
        <taxon>Bacteria</taxon>
        <taxon>Pseudomonadati</taxon>
        <taxon>Bacteroidota</taxon>
        <taxon>Sphingobacteriia</taxon>
        <taxon>Sphingobacteriales</taxon>
        <taxon>environmental samples</taxon>
    </lineage>
</organism>
<gene>
    <name evidence="2" type="ORF">AVDCRST_MAG56-1981</name>
</gene>
<dbReference type="InterPro" id="IPR050312">
    <property type="entry name" value="IolE/XylAMocC-like"/>
</dbReference>
<dbReference type="InterPro" id="IPR013022">
    <property type="entry name" value="Xyl_isomerase-like_TIM-brl"/>
</dbReference>
<dbReference type="PANTHER" id="PTHR12110">
    <property type="entry name" value="HYDROXYPYRUVATE ISOMERASE"/>
    <property type="match status" value="1"/>
</dbReference>